<accession>A0ABM6FEY0</accession>
<evidence type="ECO:0000259" key="8">
    <source>
        <dbReference type="PROSITE" id="PS50885"/>
    </source>
</evidence>
<evidence type="ECO:0000256" key="1">
    <source>
        <dbReference type="ARBA" id="ARBA00022481"/>
    </source>
</evidence>
<dbReference type="InterPro" id="IPR003660">
    <property type="entry name" value="HAMP_dom"/>
</dbReference>
<dbReference type="Gene3D" id="1.10.287.950">
    <property type="entry name" value="Methyl-accepting chemotaxis protein"/>
    <property type="match status" value="1"/>
</dbReference>
<dbReference type="CDD" id="cd19411">
    <property type="entry name" value="MCP2201-like_sensor"/>
    <property type="match status" value="1"/>
</dbReference>
<keyword evidence="3" id="KW-0807">Transducer</keyword>
<dbReference type="EMBL" id="CP017755">
    <property type="protein sequence ID" value="AOZ10447.1"/>
    <property type="molecule type" value="Genomic_DNA"/>
</dbReference>
<feature type="domain" description="HAMP" evidence="8">
    <location>
        <begin position="211"/>
        <end position="267"/>
    </location>
</feature>
<keyword evidence="6" id="KW-0812">Transmembrane</keyword>
<evidence type="ECO:0000256" key="5">
    <source>
        <dbReference type="SAM" id="MobiDB-lite"/>
    </source>
</evidence>
<gene>
    <name evidence="9" type="ORF">BKK80_33270</name>
</gene>
<feature type="transmembrane region" description="Helical" evidence="6">
    <location>
        <begin position="189"/>
        <end position="209"/>
    </location>
</feature>
<keyword evidence="6" id="KW-1133">Transmembrane helix</keyword>
<dbReference type="InterPro" id="IPR004090">
    <property type="entry name" value="Chemotax_Me-accpt_rcpt"/>
</dbReference>
<dbReference type="Pfam" id="PF00015">
    <property type="entry name" value="MCPsignal"/>
    <property type="match status" value="1"/>
</dbReference>
<dbReference type="PROSITE" id="PS50111">
    <property type="entry name" value="CHEMOTAXIS_TRANSDUC_2"/>
    <property type="match status" value="1"/>
</dbReference>
<evidence type="ECO:0000256" key="2">
    <source>
        <dbReference type="ARBA" id="ARBA00029447"/>
    </source>
</evidence>
<evidence type="ECO:0000256" key="3">
    <source>
        <dbReference type="PROSITE-ProRule" id="PRU00284"/>
    </source>
</evidence>
<dbReference type="PRINTS" id="PR00260">
    <property type="entry name" value="CHEMTRNSDUCR"/>
</dbReference>
<name>A0ABM6FEY0_9BURK</name>
<keyword evidence="6" id="KW-0472">Membrane</keyword>
<dbReference type="Pfam" id="PF12729">
    <property type="entry name" value="4HB_MCP_1"/>
    <property type="match status" value="1"/>
</dbReference>
<organism evidence="9 10">
    <name type="scientific">Cupriavidus malaysiensis</name>
    <dbReference type="NCBI Taxonomy" id="367825"/>
    <lineage>
        <taxon>Bacteria</taxon>
        <taxon>Pseudomonadati</taxon>
        <taxon>Pseudomonadota</taxon>
        <taxon>Betaproteobacteria</taxon>
        <taxon>Burkholderiales</taxon>
        <taxon>Burkholderiaceae</taxon>
        <taxon>Cupriavidus</taxon>
    </lineage>
</organism>
<evidence type="ECO:0000256" key="4">
    <source>
        <dbReference type="SAM" id="Coils"/>
    </source>
</evidence>
<protein>
    <recommendedName>
        <fullName evidence="11">HAMP domain-containing protein</fullName>
    </recommendedName>
</protein>
<dbReference type="RefSeq" id="WP_071072926.1">
    <property type="nucleotide sequence ID" value="NZ_CP017755.1"/>
</dbReference>
<dbReference type="PANTHER" id="PTHR43531">
    <property type="entry name" value="PROTEIN ICFG"/>
    <property type="match status" value="1"/>
</dbReference>
<feature type="compositionally biased region" description="Low complexity" evidence="5">
    <location>
        <begin position="560"/>
        <end position="589"/>
    </location>
</feature>
<dbReference type="Proteomes" id="UP000177515">
    <property type="component" value="Chromosome 2"/>
</dbReference>
<feature type="compositionally biased region" description="Low complexity" evidence="5">
    <location>
        <begin position="525"/>
        <end position="538"/>
    </location>
</feature>
<dbReference type="InterPro" id="IPR004089">
    <property type="entry name" value="MCPsignal_dom"/>
</dbReference>
<evidence type="ECO:0000256" key="6">
    <source>
        <dbReference type="SAM" id="Phobius"/>
    </source>
</evidence>
<comment type="similarity">
    <text evidence="2">Belongs to the methyl-accepting chemotaxis (MCP) protein family.</text>
</comment>
<dbReference type="PROSITE" id="PS50885">
    <property type="entry name" value="HAMP"/>
    <property type="match status" value="1"/>
</dbReference>
<dbReference type="Pfam" id="PF00672">
    <property type="entry name" value="HAMP"/>
    <property type="match status" value="1"/>
</dbReference>
<sequence length="597" mass="63050">MKIRDMKIGTRLAFGFAVILALLVLNTAFSVYRMRELSQQTRAMMSEPLAKERLVADWTSLVAVGIVRTSAIARSSDPALAGFFAEQTKASSARGAALMKQIEAQADETDKPVLRQAAEVRQAYIAARDEIMKIKGSASEAEIERLMQERYLPSAKGYEEALRSLLDLQRQSINATAQRIDALAERTRTVLIVTAALVAAFAIGFAWWLTVGITQPMRHAVQAAQRVAQGDLSGQAGAQGGPYARDESGQLLQALAEMRGSLNGIVHEVHRGTQTIGGASRQIAAGNLDLSSRTEQQASSLQETAASMEELTSTVRQNADNARQANQLAVSASAVANHGGEVVARVVQTMESIHTSSHKIVEIIGVIEGIAFQTNILALNAAVEAARAGEQGRGFAVVAGEVRALAQRSASAAKEIKSLIDASVAQVGEGSALVGQAGSTMAEIVESVKRVTDIMGEITAATQEQTTGIEQVNQAITQIDETTQQNAALVEQASAATQALEDQARLLLQAVGTFRLDAGAGIEAAPPASAQPVQAARAGKPEAGAGATQGTAPRSRRQPARPARLPAQRLEPAMAQPQRQAAAARTTAASSDDWEQF</sequence>
<evidence type="ECO:0000313" key="10">
    <source>
        <dbReference type="Proteomes" id="UP000177515"/>
    </source>
</evidence>
<dbReference type="SUPFAM" id="SSF58104">
    <property type="entry name" value="Methyl-accepting chemotaxis protein (MCP) signaling domain"/>
    <property type="match status" value="1"/>
</dbReference>
<keyword evidence="4" id="KW-0175">Coiled coil</keyword>
<evidence type="ECO:0008006" key="11">
    <source>
        <dbReference type="Google" id="ProtNLM"/>
    </source>
</evidence>
<evidence type="ECO:0000313" key="9">
    <source>
        <dbReference type="EMBL" id="AOZ10447.1"/>
    </source>
</evidence>
<evidence type="ECO:0000259" key="7">
    <source>
        <dbReference type="PROSITE" id="PS50111"/>
    </source>
</evidence>
<feature type="domain" description="Methyl-accepting transducer" evidence="7">
    <location>
        <begin position="272"/>
        <end position="501"/>
    </location>
</feature>
<feature type="region of interest" description="Disordered" evidence="5">
    <location>
        <begin position="525"/>
        <end position="597"/>
    </location>
</feature>
<proteinExistence type="inferred from homology"/>
<dbReference type="PANTHER" id="PTHR43531:SF14">
    <property type="entry name" value="METHYL-ACCEPTING CHEMOTAXIS PROTEIN I-RELATED"/>
    <property type="match status" value="1"/>
</dbReference>
<keyword evidence="10" id="KW-1185">Reference proteome</keyword>
<feature type="transmembrane region" description="Helical" evidence="6">
    <location>
        <begin position="12"/>
        <end position="32"/>
    </location>
</feature>
<feature type="coiled-coil region" evidence="4">
    <location>
        <begin position="472"/>
        <end position="499"/>
    </location>
</feature>
<keyword evidence="1" id="KW-0488">Methylation</keyword>
<dbReference type="InterPro" id="IPR024478">
    <property type="entry name" value="HlyB_4HB_MCP"/>
</dbReference>
<dbReference type="SMART" id="SM00304">
    <property type="entry name" value="HAMP"/>
    <property type="match status" value="1"/>
</dbReference>
<dbReference type="CDD" id="cd06225">
    <property type="entry name" value="HAMP"/>
    <property type="match status" value="1"/>
</dbReference>
<dbReference type="InterPro" id="IPR047347">
    <property type="entry name" value="YvaQ-like_sensor"/>
</dbReference>
<dbReference type="CDD" id="cd11386">
    <property type="entry name" value="MCP_signal"/>
    <property type="match status" value="1"/>
</dbReference>
<reference evidence="9 10" key="1">
    <citation type="submission" date="2016-10" db="EMBL/GenBank/DDBJ databases">
        <title>Complete genome sequences of three Cupriavidus strains isolated from various Malaysian environments.</title>
        <authorList>
            <person name="Abdullah A.A.-A."/>
            <person name="Shafie N.A.H."/>
            <person name="Lau N.S."/>
        </authorList>
    </citation>
    <scope>NUCLEOTIDE SEQUENCE [LARGE SCALE GENOMIC DNA]</scope>
    <source>
        <strain evidence="9 10">USMAA1020</strain>
    </source>
</reference>
<dbReference type="SMART" id="SM00283">
    <property type="entry name" value="MA"/>
    <property type="match status" value="1"/>
</dbReference>
<dbReference type="InterPro" id="IPR051310">
    <property type="entry name" value="MCP_chemotaxis"/>
</dbReference>